<organism evidence="12 13">
    <name type="scientific">Tetranychus urticae</name>
    <name type="common">Two-spotted spider mite</name>
    <dbReference type="NCBI Taxonomy" id="32264"/>
    <lineage>
        <taxon>Eukaryota</taxon>
        <taxon>Metazoa</taxon>
        <taxon>Ecdysozoa</taxon>
        <taxon>Arthropoda</taxon>
        <taxon>Chelicerata</taxon>
        <taxon>Arachnida</taxon>
        <taxon>Acari</taxon>
        <taxon>Acariformes</taxon>
        <taxon>Trombidiformes</taxon>
        <taxon>Prostigmata</taxon>
        <taxon>Eleutherengona</taxon>
        <taxon>Raphignathae</taxon>
        <taxon>Tetranychoidea</taxon>
        <taxon>Tetranychidae</taxon>
        <taxon>Tetranychus</taxon>
    </lineage>
</organism>
<dbReference type="PROSITE" id="PS50011">
    <property type="entry name" value="PROTEIN_KINASE_DOM"/>
    <property type="match status" value="1"/>
</dbReference>
<keyword evidence="6 9" id="KW-0067">ATP-binding</keyword>
<dbReference type="InterPro" id="IPR008271">
    <property type="entry name" value="Ser/Thr_kinase_AS"/>
</dbReference>
<evidence type="ECO:0000259" key="11">
    <source>
        <dbReference type="PROSITE" id="PS50011"/>
    </source>
</evidence>
<dbReference type="InterPro" id="IPR017441">
    <property type="entry name" value="Protein_kinase_ATP_BS"/>
</dbReference>
<gene>
    <name evidence="12" type="primary">107366224</name>
</gene>
<accession>T1KQF3</accession>
<dbReference type="SUPFAM" id="SSF56112">
    <property type="entry name" value="Protein kinase-like (PK-like)"/>
    <property type="match status" value="1"/>
</dbReference>
<protein>
    <recommendedName>
        <fullName evidence="1">non-specific serine/threonine protein kinase</fullName>
        <ecNumber evidence="1">2.7.11.1</ecNumber>
    </recommendedName>
</protein>
<dbReference type="EMBL" id="CAEY01000349">
    <property type="status" value="NOT_ANNOTATED_CDS"/>
    <property type="molecule type" value="Genomic_DNA"/>
</dbReference>
<evidence type="ECO:0000256" key="5">
    <source>
        <dbReference type="ARBA" id="ARBA00022777"/>
    </source>
</evidence>
<name>T1KQF3_TETUR</name>
<dbReference type="STRING" id="32264.T1KQF3"/>
<feature type="domain" description="Protein kinase" evidence="11">
    <location>
        <begin position="16"/>
        <end position="295"/>
    </location>
</feature>
<proteinExistence type="inferred from homology"/>
<evidence type="ECO:0000256" key="6">
    <source>
        <dbReference type="ARBA" id="ARBA00022840"/>
    </source>
</evidence>
<keyword evidence="13" id="KW-1185">Reference proteome</keyword>
<dbReference type="EC" id="2.7.11.1" evidence="1"/>
<evidence type="ECO:0000256" key="1">
    <source>
        <dbReference type="ARBA" id="ARBA00012513"/>
    </source>
</evidence>
<evidence type="ECO:0000256" key="4">
    <source>
        <dbReference type="ARBA" id="ARBA00022741"/>
    </source>
</evidence>
<dbReference type="PANTHER" id="PTHR44329:SF285">
    <property type="entry name" value="V-MOS MOLONEY MURINE SARCOMA VIRAL ONCO HOMOLOG"/>
    <property type="match status" value="1"/>
</dbReference>
<dbReference type="PANTHER" id="PTHR44329">
    <property type="entry name" value="SERINE/THREONINE-PROTEIN KINASE TNNI3K-RELATED"/>
    <property type="match status" value="1"/>
</dbReference>
<sequence length="308" mass="34419">MFNVLCKLFKDLQPAELASVTIGRGAFGRVFSTSLDNNDFAIKICPTSPCSCRGERNSLSLRHPNIVKTHEIIELRPDDLSLFFTDSYLSNFNSVSLFKSIGLQMVIMEAAGSMSLETCINDPNEVIDRERRNYILYQISAGLAYCHDQRILHLDLKPSNIMISSDDTCKLVDFGCSLNLEPGHDHRGRIRCGGQPPPGTIPYTSPELFRGAKPTEKADIYSFGIIMWQLVSRETPFYGDSSQAIIFKVCRGVRPKFGESQASLEMSNYIRTAQCCWNADTSIRPSADELVHRFTSDSPDSGYESLTT</sequence>
<comment type="catalytic activity">
    <reaction evidence="7">
        <text>L-threonyl-[protein] + ATP = O-phospho-L-threonyl-[protein] + ADP + H(+)</text>
        <dbReference type="Rhea" id="RHEA:46608"/>
        <dbReference type="Rhea" id="RHEA-COMP:11060"/>
        <dbReference type="Rhea" id="RHEA-COMP:11605"/>
        <dbReference type="ChEBI" id="CHEBI:15378"/>
        <dbReference type="ChEBI" id="CHEBI:30013"/>
        <dbReference type="ChEBI" id="CHEBI:30616"/>
        <dbReference type="ChEBI" id="CHEBI:61977"/>
        <dbReference type="ChEBI" id="CHEBI:456216"/>
        <dbReference type="EC" id="2.7.11.1"/>
    </reaction>
</comment>
<dbReference type="OrthoDB" id="6489419at2759"/>
<keyword evidence="2 10" id="KW-0723">Serine/threonine-protein kinase</keyword>
<dbReference type="Proteomes" id="UP000015104">
    <property type="component" value="Unassembled WGS sequence"/>
</dbReference>
<evidence type="ECO:0000256" key="7">
    <source>
        <dbReference type="ARBA" id="ARBA00047899"/>
    </source>
</evidence>
<keyword evidence="4 9" id="KW-0547">Nucleotide-binding</keyword>
<reference evidence="12" key="2">
    <citation type="submission" date="2015-06" db="UniProtKB">
        <authorList>
            <consortium name="EnsemblMetazoa"/>
        </authorList>
    </citation>
    <scope>IDENTIFICATION</scope>
</reference>
<dbReference type="SMART" id="SM00220">
    <property type="entry name" value="S_TKc"/>
    <property type="match status" value="1"/>
</dbReference>
<dbReference type="eggNOG" id="KOG0192">
    <property type="taxonomic scope" value="Eukaryota"/>
</dbReference>
<dbReference type="Pfam" id="PF00069">
    <property type="entry name" value="Pkinase"/>
    <property type="match status" value="1"/>
</dbReference>
<dbReference type="AlphaFoldDB" id="T1KQF3"/>
<dbReference type="OMA" id="LSWCSID"/>
<dbReference type="GO" id="GO:0005524">
    <property type="term" value="F:ATP binding"/>
    <property type="evidence" value="ECO:0007669"/>
    <property type="project" value="UniProtKB-UniRule"/>
</dbReference>
<keyword evidence="5" id="KW-0418">Kinase</keyword>
<dbReference type="InterPro" id="IPR011009">
    <property type="entry name" value="Kinase-like_dom_sf"/>
</dbReference>
<dbReference type="Gene3D" id="1.10.510.10">
    <property type="entry name" value="Transferase(Phosphotransferase) domain 1"/>
    <property type="match status" value="1"/>
</dbReference>
<dbReference type="PROSITE" id="PS00107">
    <property type="entry name" value="PROTEIN_KINASE_ATP"/>
    <property type="match status" value="1"/>
</dbReference>
<comment type="catalytic activity">
    <reaction evidence="8">
        <text>L-seryl-[protein] + ATP = O-phospho-L-seryl-[protein] + ADP + H(+)</text>
        <dbReference type="Rhea" id="RHEA:17989"/>
        <dbReference type="Rhea" id="RHEA-COMP:9863"/>
        <dbReference type="Rhea" id="RHEA-COMP:11604"/>
        <dbReference type="ChEBI" id="CHEBI:15378"/>
        <dbReference type="ChEBI" id="CHEBI:29999"/>
        <dbReference type="ChEBI" id="CHEBI:30616"/>
        <dbReference type="ChEBI" id="CHEBI:83421"/>
        <dbReference type="ChEBI" id="CHEBI:456216"/>
        <dbReference type="EC" id="2.7.11.1"/>
    </reaction>
</comment>
<dbReference type="GO" id="GO:0004674">
    <property type="term" value="F:protein serine/threonine kinase activity"/>
    <property type="evidence" value="ECO:0007669"/>
    <property type="project" value="UniProtKB-KW"/>
</dbReference>
<evidence type="ECO:0000256" key="8">
    <source>
        <dbReference type="ARBA" id="ARBA00048679"/>
    </source>
</evidence>
<dbReference type="KEGG" id="tut:107366224"/>
<evidence type="ECO:0000256" key="2">
    <source>
        <dbReference type="ARBA" id="ARBA00022527"/>
    </source>
</evidence>
<dbReference type="Gene3D" id="3.30.200.20">
    <property type="entry name" value="Phosphorylase Kinase, domain 1"/>
    <property type="match status" value="1"/>
</dbReference>
<evidence type="ECO:0000256" key="9">
    <source>
        <dbReference type="PROSITE-ProRule" id="PRU10141"/>
    </source>
</evidence>
<dbReference type="EnsemblMetazoa" id="tetur17g03920.1">
    <property type="protein sequence ID" value="tetur17g03920.1"/>
    <property type="gene ID" value="tetur17g03920"/>
</dbReference>
<dbReference type="PROSITE" id="PS00108">
    <property type="entry name" value="PROTEIN_KINASE_ST"/>
    <property type="match status" value="1"/>
</dbReference>
<evidence type="ECO:0000313" key="12">
    <source>
        <dbReference type="EnsemblMetazoa" id="tetur17g03920.1"/>
    </source>
</evidence>
<feature type="binding site" evidence="9">
    <location>
        <position position="43"/>
    </location>
    <ligand>
        <name>ATP</name>
        <dbReference type="ChEBI" id="CHEBI:30616"/>
    </ligand>
</feature>
<dbReference type="InterPro" id="IPR051681">
    <property type="entry name" value="Ser/Thr_Kinases-Pseudokinases"/>
</dbReference>
<comment type="similarity">
    <text evidence="10">Belongs to the protein kinase superfamily.</text>
</comment>
<keyword evidence="3" id="KW-0808">Transferase</keyword>
<reference evidence="13" key="1">
    <citation type="submission" date="2011-08" db="EMBL/GenBank/DDBJ databases">
        <authorList>
            <person name="Rombauts S."/>
        </authorList>
    </citation>
    <scope>NUCLEOTIDE SEQUENCE</scope>
    <source>
        <strain evidence="13">London</strain>
    </source>
</reference>
<evidence type="ECO:0000313" key="13">
    <source>
        <dbReference type="Proteomes" id="UP000015104"/>
    </source>
</evidence>
<dbReference type="HOGENOM" id="CLU_000288_7_35_1"/>
<evidence type="ECO:0000256" key="10">
    <source>
        <dbReference type="RuleBase" id="RU000304"/>
    </source>
</evidence>
<evidence type="ECO:0000256" key="3">
    <source>
        <dbReference type="ARBA" id="ARBA00022679"/>
    </source>
</evidence>
<dbReference type="InterPro" id="IPR000719">
    <property type="entry name" value="Prot_kinase_dom"/>
</dbReference>